<keyword evidence="8 13" id="KW-0418">Kinase</keyword>
<keyword evidence="10" id="KW-0460">Magnesium</keyword>
<keyword evidence="7" id="KW-0547">Nucleotide-binding</keyword>
<comment type="catalytic activity">
    <reaction evidence="1">
        <text>5-(2-hydroxyethyl)-4-methylthiazole + ATP = 4-methyl-5-(2-phosphooxyethyl)-thiazole + ADP + H(+)</text>
        <dbReference type="Rhea" id="RHEA:24212"/>
        <dbReference type="ChEBI" id="CHEBI:15378"/>
        <dbReference type="ChEBI" id="CHEBI:17957"/>
        <dbReference type="ChEBI" id="CHEBI:30616"/>
        <dbReference type="ChEBI" id="CHEBI:58296"/>
        <dbReference type="ChEBI" id="CHEBI:456216"/>
        <dbReference type="EC" id="2.7.1.50"/>
    </reaction>
</comment>
<evidence type="ECO:0000256" key="4">
    <source>
        <dbReference type="ARBA" id="ARBA00012129"/>
    </source>
</evidence>
<dbReference type="InterPro" id="IPR000417">
    <property type="entry name" value="Hyethyz_kinase"/>
</dbReference>
<organism evidence="13 14">
    <name type="scientific">Kineosphaera limosa NBRC 100340</name>
    <dbReference type="NCBI Taxonomy" id="1184609"/>
    <lineage>
        <taxon>Bacteria</taxon>
        <taxon>Bacillati</taxon>
        <taxon>Actinomycetota</taxon>
        <taxon>Actinomycetes</taxon>
        <taxon>Micrococcales</taxon>
        <taxon>Dermatophilaceae</taxon>
        <taxon>Kineosphaera</taxon>
    </lineage>
</organism>
<dbReference type="EC" id="2.7.1.50" evidence="4"/>
<dbReference type="eggNOG" id="COG2145">
    <property type="taxonomic scope" value="Bacteria"/>
</dbReference>
<evidence type="ECO:0000256" key="11">
    <source>
        <dbReference type="ARBA" id="ARBA00022977"/>
    </source>
</evidence>
<reference evidence="13 14" key="1">
    <citation type="submission" date="2012-08" db="EMBL/GenBank/DDBJ databases">
        <title>Whole genome shotgun sequence of Kineosphaera limosa NBRC 100340.</title>
        <authorList>
            <person name="Yoshida I."/>
            <person name="Isaki S."/>
            <person name="Hosoyama A."/>
            <person name="Tsuchikane K."/>
            <person name="Katsumata H."/>
            <person name="Ando Y."/>
            <person name="Ohji S."/>
            <person name="Hamada M."/>
            <person name="Tamura T."/>
            <person name="Yamazoe A."/>
            <person name="Yamazaki S."/>
            <person name="Fujita N."/>
        </authorList>
    </citation>
    <scope>NUCLEOTIDE SEQUENCE [LARGE SCALE GENOMIC DNA]</scope>
    <source>
        <strain evidence="13 14">NBRC 100340</strain>
    </source>
</reference>
<accession>K6WQP2</accession>
<dbReference type="GO" id="GO:0009228">
    <property type="term" value="P:thiamine biosynthetic process"/>
    <property type="evidence" value="ECO:0007669"/>
    <property type="project" value="UniProtKB-KW"/>
</dbReference>
<protein>
    <recommendedName>
        <fullName evidence="4">hydroxyethylthiazole kinase</fullName>
        <ecNumber evidence="4">2.7.1.50</ecNumber>
    </recommendedName>
</protein>
<keyword evidence="12" id="KW-0732">Signal</keyword>
<dbReference type="EMBL" id="BAHD01000005">
    <property type="protein sequence ID" value="GAB94422.1"/>
    <property type="molecule type" value="Genomic_DNA"/>
</dbReference>
<dbReference type="AlphaFoldDB" id="K6WQP2"/>
<evidence type="ECO:0000256" key="7">
    <source>
        <dbReference type="ARBA" id="ARBA00022741"/>
    </source>
</evidence>
<sequence length="83" mass="8315">MANGHRWLTQVTGGGCALGALMAAFAATTDDPLLAATAATATYTVAAEVAAERAAGPGSFAVALLDSLATLNPQELTEKVVLR</sequence>
<evidence type="ECO:0000256" key="9">
    <source>
        <dbReference type="ARBA" id="ARBA00022840"/>
    </source>
</evidence>
<evidence type="ECO:0000256" key="10">
    <source>
        <dbReference type="ARBA" id="ARBA00022842"/>
    </source>
</evidence>
<proteinExistence type="predicted"/>
<keyword evidence="5" id="KW-0808">Transferase</keyword>
<dbReference type="STRING" id="1184609.KILIM_005_00400"/>
<dbReference type="Gene3D" id="3.40.1190.20">
    <property type="match status" value="1"/>
</dbReference>
<dbReference type="InterPro" id="IPR029056">
    <property type="entry name" value="Ribokinase-like"/>
</dbReference>
<evidence type="ECO:0000256" key="1">
    <source>
        <dbReference type="ARBA" id="ARBA00001771"/>
    </source>
</evidence>
<dbReference type="SUPFAM" id="SSF53613">
    <property type="entry name" value="Ribokinase-like"/>
    <property type="match status" value="1"/>
</dbReference>
<dbReference type="Pfam" id="PF02110">
    <property type="entry name" value="HK"/>
    <property type="match status" value="1"/>
</dbReference>
<keyword evidence="14" id="KW-1185">Reference proteome</keyword>
<evidence type="ECO:0000256" key="5">
    <source>
        <dbReference type="ARBA" id="ARBA00022679"/>
    </source>
</evidence>
<dbReference type="GO" id="GO:0009229">
    <property type="term" value="P:thiamine diphosphate biosynthetic process"/>
    <property type="evidence" value="ECO:0007669"/>
    <property type="project" value="UniProtKB-UniPathway"/>
</dbReference>
<feature type="signal peptide" evidence="12">
    <location>
        <begin position="1"/>
        <end position="26"/>
    </location>
</feature>
<evidence type="ECO:0000256" key="3">
    <source>
        <dbReference type="ARBA" id="ARBA00004868"/>
    </source>
</evidence>
<keyword evidence="6" id="KW-0479">Metal-binding</keyword>
<evidence type="ECO:0000256" key="12">
    <source>
        <dbReference type="SAM" id="SignalP"/>
    </source>
</evidence>
<dbReference type="Proteomes" id="UP000008366">
    <property type="component" value="Unassembled WGS sequence"/>
</dbReference>
<keyword evidence="11" id="KW-0784">Thiamine biosynthesis</keyword>
<keyword evidence="9" id="KW-0067">ATP-binding</keyword>
<dbReference type="GO" id="GO:0005524">
    <property type="term" value="F:ATP binding"/>
    <property type="evidence" value="ECO:0007669"/>
    <property type="project" value="UniProtKB-KW"/>
</dbReference>
<evidence type="ECO:0000256" key="8">
    <source>
        <dbReference type="ARBA" id="ARBA00022777"/>
    </source>
</evidence>
<dbReference type="GO" id="GO:0004417">
    <property type="term" value="F:hydroxyethylthiazole kinase activity"/>
    <property type="evidence" value="ECO:0007669"/>
    <property type="project" value="UniProtKB-EC"/>
</dbReference>
<comment type="caution">
    <text evidence="13">The sequence shown here is derived from an EMBL/GenBank/DDBJ whole genome shotgun (WGS) entry which is preliminary data.</text>
</comment>
<evidence type="ECO:0000256" key="6">
    <source>
        <dbReference type="ARBA" id="ARBA00022723"/>
    </source>
</evidence>
<evidence type="ECO:0000313" key="13">
    <source>
        <dbReference type="EMBL" id="GAB94422.1"/>
    </source>
</evidence>
<evidence type="ECO:0000313" key="14">
    <source>
        <dbReference type="Proteomes" id="UP000008366"/>
    </source>
</evidence>
<name>K6WQP2_9MICO</name>
<gene>
    <name evidence="13" type="ORF">KILIM_005_00400</name>
</gene>
<evidence type="ECO:0000256" key="2">
    <source>
        <dbReference type="ARBA" id="ARBA00001946"/>
    </source>
</evidence>
<comment type="cofactor">
    <cofactor evidence="2">
        <name>Mg(2+)</name>
        <dbReference type="ChEBI" id="CHEBI:18420"/>
    </cofactor>
</comment>
<dbReference type="UniPathway" id="UPA00060">
    <property type="reaction ID" value="UER00139"/>
</dbReference>
<dbReference type="GO" id="GO:0000287">
    <property type="term" value="F:magnesium ion binding"/>
    <property type="evidence" value="ECO:0007669"/>
    <property type="project" value="InterPro"/>
</dbReference>
<feature type="chain" id="PRO_5039075228" description="hydroxyethylthiazole kinase" evidence="12">
    <location>
        <begin position="27"/>
        <end position="83"/>
    </location>
</feature>
<comment type="pathway">
    <text evidence="3">Cofactor biosynthesis; thiamine diphosphate biosynthesis; 4-methyl-5-(2-phosphoethyl)-thiazole from 5-(2-hydroxyethyl)-4-methylthiazole: step 1/1.</text>
</comment>